<dbReference type="Gene3D" id="3.40.50.1400">
    <property type="match status" value="2"/>
</dbReference>
<gene>
    <name evidence="3" type="ORF">H9873_01725</name>
</gene>
<accession>A0A9D1RAE1</accession>
<proteinExistence type="predicted"/>
<dbReference type="GO" id="GO:0019251">
    <property type="term" value="P:anaerobic cobalamin biosynthetic process"/>
    <property type="evidence" value="ECO:0007669"/>
    <property type="project" value="InterPro"/>
</dbReference>
<evidence type="ECO:0000313" key="3">
    <source>
        <dbReference type="EMBL" id="HIW83032.1"/>
    </source>
</evidence>
<evidence type="ECO:0000313" key="4">
    <source>
        <dbReference type="Proteomes" id="UP000824263"/>
    </source>
</evidence>
<dbReference type="AlphaFoldDB" id="A0A9D1RAE1"/>
<organism evidence="3 4">
    <name type="scientific">Candidatus Dorea gallistercoris</name>
    <dbReference type="NCBI Taxonomy" id="2838542"/>
    <lineage>
        <taxon>Bacteria</taxon>
        <taxon>Bacillati</taxon>
        <taxon>Bacillota</taxon>
        <taxon>Clostridia</taxon>
        <taxon>Lachnospirales</taxon>
        <taxon>Lachnospiraceae</taxon>
        <taxon>Dorea</taxon>
    </lineage>
</organism>
<feature type="binding site" evidence="2">
    <location>
        <position position="178"/>
    </location>
    <ligand>
        <name>Co(2+)</name>
        <dbReference type="ChEBI" id="CHEBI:48828"/>
    </ligand>
</feature>
<feature type="active site" description="Proton acceptor" evidence="1">
    <location>
        <position position="147"/>
    </location>
</feature>
<dbReference type="EMBL" id="DXGF01000032">
    <property type="protein sequence ID" value="HIW83032.1"/>
    <property type="molecule type" value="Genomic_DNA"/>
</dbReference>
<name>A0A9D1RAE1_9FIRM</name>
<feature type="binding site" evidence="2">
    <location>
        <position position="147"/>
    </location>
    <ligand>
        <name>Co(2+)</name>
        <dbReference type="ChEBI" id="CHEBI:48828"/>
    </ligand>
</feature>
<dbReference type="GO" id="GO:0046872">
    <property type="term" value="F:metal ion binding"/>
    <property type="evidence" value="ECO:0007669"/>
    <property type="project" value="UniProtKB-KW"/>
</dbReference>
<dbReference type="GO" id="GO:0016852">
    <property type="term" value="F:sirohydrochlorin cobaltochelatase activity"/>
    <property type="evidence" value="ECO:0007669"/>
    <property type="project" value="InterPro"/>
</dbReference>
<evidence type="ECO:0000256" key="2">
    <source>
        <dbReference type="PIRSR" id="PIRSR033579-3"/>
    </source>
</evidence>
<comment type="caution">
    <text evidence="3">The sequence shown here is derived from an EMBL/GenBank/DDBJ whole genome shotgun (WGS) entry which is preliminary data.</text>
</comment>
<dbReference type="Proteomes" id="UP000824263">
    <property type="component" value="Unassembled WGS sequence"/>
</dbReference>
<evidence type="ECO:0000256" key="1">
    <source>
        <dbReference type="PIRSR" id="PIRSR033579-1"/>
    </source>
</evidence>
<reference evidence="3" key="2">
    <citation type="submission" date="2021-04" db="EMBL/GenBank/DDBJ databases">
        <authorList>
            <person name="Gilroy R."/>
        </authorList>
    </citation>
    <scope>NUCLEOTIDE SEQUENCE</scope>
    <source>
        <strain evidence="3">ChiSxjej1B13-11762</strain>
    </source>
</reference>
<feature type="binding site" evidence="2">
    <location>
        <position position="211"/>
    </location>
    <ligand>
        <name>Co(2+)</name>
        <dbReference type="ChEBI" id="CHEBI:48828"/>
    </ligand>
</feature>
<dbReference type="SUPFAM" id="SSF53800">
    <property type="entry name" value="Chelatase"/>
    <property type="match status" value="1"/>
</dbReference>
<dbReference type="InterPro" id="IPR010388">
    <property type="entry name" value="Anaerobic_Co-chelatase"/>
</dbReference>
<sequence length="261" mass="28892">MCNKTGILAVSFGTTHSDTRARTIQAIEQTIRESYPTLPFFRAWTSGMIRRKLERTTGERILSVAEAFAQMAEEGITHAILQPTHIIDGIENQQMLKDAEAFTGLFQSIAFGRPLLSNREDLLKMVRIIASSFPELGREESLLLMGHGSSHPANQIYAQLDTCFHENGFPNIHVATVEASPTLEDVLLNNLKESRPRLVHLAPLMIVAGDHAVNDMAGEGAGSWKNILKKAGYPVTCHMKGLGEYPAVRQMFLEHLDEALS</sequence>
<keyword evidence="2" id="KW-0479">Metal-binding</keyword>
<reference evidence="3" key="1">
    <citation type="journal article" date="2021" name="PeerJ">
        <title>Extensive microbial diversity within the chicken gut microbiome revealed by metagenomics and culture.</title>
        <authorList>
            <person name="Gilroy R."/>
            <person name="Ravi A."/>
            <person name="Getino M."/>
            <person name="Pursley I."/>
            <person name="Horton D.L."/>
            <person name="Alikhan N.F."/>
            <person name="Baker D."/>
            <person name="Gharbi K."/>
            <person name="Hall N."/>
            <person name="Watson M."/>
            <person name="Adriaenssens E.M."/>
            <person name="Foster-Nyarko E."/>
            <person name="Jarju S."/>
            <person name="Secka A."/>
            <person name="Antonio M."/>
            <person name="Oren A."/>
            <person name="Chaudhuri R.R."/>
            <person name="La Ragione R."/>
            <person name="Hildebrand F."/>
            <person name="Pallen M.J."/>
        </authorList>
    </citation>
    <scope>NUCLEOTIDE SEQUENCE</scope>
    <source>
        <strain evidence="3">ChiSxjej1B13-11762</strain>
    </source>
</reference>
<dbReference type="Pfam" id="PF06180">
    <property type="entry name" value="CbiK"/>
    <property type="match status" value="1"/>
</dbReference>
<keyword evidence="2" id="KW-0170">Cobalt</keyword>
<dbReference type="CDD" id="cd03413">
    <property type="entry name" value="CbiK_C"/>
    <property type="match status" value="1"/>
</dbReference>
<dbReference type="PIRSF" id="PIRSF033579">
    <property type="entry name" value="Anaer_Co_chel"/>
    <property type="match status" value="1"/>
</dbReference>
<protein>
    <submittedName>
        <fullName evidence="3">Sirohydrochlorin cobaltochelatase</fullName>
    </submittedName>
</protein>